<dbReference type="Proteomes" id="UP000265750">
    <property type="component" value="Unassembled WGS sequence"/>
</dbReference>
<comment type="caution">
    <text evidence="2">The sequence shown here is derived from an EMBL/GenBank/DDBJ whole genome shotgun (WGS) entry which is preliminary data.</text>
</comment>
<sequence>MTKDFPEQRMPNDRQHSEFAETAQLDQADRALLESATAEALRDEADRRSDTPADDDATRIDVRAEPRSEITAAMPGTGYDETEDGLANQDEAVRSQAEDRVAGSPAELDFKA</sequence>
<feature type="compositionally biased region" description="Basic and acidic residues" evidence="1">
    <location>
        <begin position="40"/>
        <end position="68"/>
    </location>
</feature>
<keyword evidence="3" id="KW-1185">Reference proteome</keyword>
<evidence type="ECO:0000313" key="2">
    <source>
        <dbReference type="EMBL" id="RIY03240.1"/>
    </source>
</evidence>
<dbReference type="EMBL" id="QYRN01000001">
    <property type="protein sequence ID" value="RIY03240.1"/>
    <property type="molecule type" value="Genomic_DNA"/>
</dbReference>
<reference evidence="3" key="1">
    <citation type="submission" date="2018-09" db="EMBL/GenBank/DDBJ databases">
        <authorList>
            <person name="Tuo L."/>
        </authorList>
    </citation>
    <scope>NUCLEOTIDE SEQUENCE [LARGE SCALE GENOMIC DNA]</scope>
    <source>
        <strain evidence="3">M2BS4Y-1</strain>
    </source>
</reference>
<feature type="region of interest" description="Disordered" evidence="1">
    <location>
        <begin position="38"/>
        <end position="112"/>
    </location>
</feature>
<dbReference type="OrthoDB" id="7907165at2"/>
<proteinExistence type="predicted"/>
<accession>A0A3A1WPB6</accession>
<organism evidence="2 3">
    <name type="scientific">Aureimonas flava</name>
    <dbReference type="NCBI Taxonomy" id="2320271"/>
    <lineage>
        <taxon>Bacteria</taxon>
        <taxon>Pseudomonadati</taxon>
        <taxon>Pseudomonadota</taxon>
        <taxon>Alphaproteobacteria</taxon>
        <taxon>Hyphomicrobiales</taxon>
        <taxon>Aurantimonadaceae</taxon>
        <taxon>Aureimonas</taxon>
    </lineage>
</organism>
<dbReference type="AlphaFoldDB" id="A0A3A1WPB6"/>
<name>A0A3A1WPB6_9HYPH</name>
<dbReference type="RefSeq" id="WP_119537898.1">
    <property type="nucleotide sequence ID" value="NZ_QYRN01000001.1"/>
</dbReference>
<feature type="compositionally biased region" description="Basic and acidic residues" evidence="1">
    <location>
        <begin position="91"/>
        <end position="101"/>
    </location>
</feature>
<gene>
    <name evidence="2" type="ORF">D3218_00225</name>
</gene>
<evidence type="ECO:0000256" key="1">
    <source>
        <dbReference type="SAM" id="MobiDB-lite"/>
    </source>
</evidence>
<protein>
    <submittedName>
        <fullName evidence="2">Uncharacterized protein</fullName>
    </submittedName>
</protein>
<evidence type="ECO:0000313" key="3">
    <source>
        <dbReference type="Proteomes" id="UP000265750"/>
    </source>
</evidence>